<dbReference type="EMBL" id="JAUSRO010000010">
    <property type="protein sequence ID" value="MDP9901123.1"/>
    <property type="molecule type" value="Genomic_DNA"/>
</dbReference>
<accession>A0ABT9S9T6</accession>
<keyword evidence="4" id="KW-1185">Reference proteome</keyword>
<organism evidence="3 4">
    <name type="scientific">Variovorax ginsengisoli</name>
    <dbReference type="NCBI Taxonomy" id="363844"/>
    <lineage>
        <taxon>Bacteria</taxon>
        <taxon>Pseudomonadati</taxon>
        <taxon>Pseudomonadota</taxon>
        <taxon>Betaproteobacteria</taxon>
        <taxon>Burkholderiales</taxon>
        <taxon>Comamonadaceae</taxon>
        <taxon>Variovorax</taxon>
    </lineage>
</organism>
<dbReference type="InterPro" id="IPR037523">
    <property type="entry name" value="VOC_core"/>
</dbReference>
<protein>
    <recommendedName>
        <fullName evidence="2">VOC domain-containing protein</fullName>
    </recommendedName>
</protein>
<dbReference type="Gene3D" id="3.10.180.10">
    <property type="entry name" value="2,3-Dihydroxybiphenyl 1,2-Dioxygenase, domain 1"/>
    <property type="match status" value="1"/>
</dbReference>
<feature type="domain" description="VOC" evidence="2">
    <location>
        <begin position="168"/>
        <end position="284"/>
    </location>
</feature>
<evidence type="ECO:0000259" key="2">
    <source>
        <dbReference type="PROSITE" id="PS51819"/>
    </source>
</evidence>
<dbReference type="Pfam" id="PF00903">
    <property type="entry name" value="Glyoxalase"/>
    <property type="match status" value="1"/>
</dbReference>
<dbReference type="Proteomes" id="UP001226867">
    <property type="component" value="Unassembled WGS sequence"/>
</dbReference>
<proteinExistence type="predicted"/>
<name>A0ABT9S9T6_9BURK</name>
<evidence type="ECO:0000313" key="4">
    <source>
        <dbReference type="Proteomes" id="UP001226867"/>
    </source>
</evidence>
<feature type="region of interest" description="Disordered" evidence="1">
    <location>
        <begin position="316"/>
        <end position="337"/>
    </location>
</feature>
<gene>
    <name evidence="3" type="ORF">J2W36_003389</name>
</gene>
<dbReference type="InterPro" id="IPR004360">
    <property type="entry name" value="Glyas_Fos-R_dOase_dom"/>
</dbReference>
<dbReference type="InterPro" id="IPR029068">
    <property type="entry name" value="Glyas_Bleomycin-R_OHBP_Dase"/>
</dbReference>
<evidence type="ECO:0000313" key="3">
    <source>
        <dbReference type="EMBL" id="MDP9901123.1"/>
    </source>
</evidence>
<comment type="caution">
    <text evidence="3">The sequence shown here is derived from an EMBL/GenBank/DDBJ whole genome shotgun (WGS) entry which is preliminary data.</text>
</comment>
<sequence>MNTQTKLEQLKDMKMKIIGLDTLVFGVDDVAACSQYLTDYGLTPVAVTAQGGRFEALDGTAVEIRAKDDPALPAGLGTASMLRETVYGVADEATLDAIEAELATDRTVVRQGGVLRASDDLGFALAFQVTVRKPLALPAEAVNAPGAEPNRRPNALGLPPDMPASPRSLSHVVYFVPDTAKAEAFYQRLGFVCTDRFIGVGPFLRPAGTQDHHTLFMIQTPPFMKGCEHFTFHMGGPTEVLLAGTRFVEKGYQSFWGPGRHRFGSNWFWYFNSPLGCHVEYDADMDLHDETWAAREAPMSADASQLFLFQHREKWAPSGPPPAGAPLRPVHETVPST</sequence>
<evidence type="ECO:0000256" key="1">
    <source>
        <dbReference type="SAM" id="MobiDB-lite"/>
    </source>
</evidence>
<reference evidence="3 4" key="1">
    <citation type="submission" date="2023-07" db="EMBL/GenBank/DDBJ databases">
        <title>Sorghum-associated microbial communities from plants grown in Nebraska, USA.</title>
        <authorList>
            <person name="Schachtman D."/>
        </authorList>
    </citation>
    <scope>NUCLEOTIDE SEQUENCE [LARGE SCALE GENOMIC DNA]</scope>
    <source>
        <strain evidence="3 4">DS1607</strain>
    </source>
</reference>
<dbReference type="SUPFAM" id="SSF54593">
    <property type="entry name" value="Glyoxalase/Bleomycin resistance protein/Dihydroxybiphenyl dioxygenase"/>
    <property type="match status" value="2"/>
</dbReference>
<dbReference type="PROSITE" id="PS51819">
    <property type="entry name" value="VOC"/>
    <property type="match status" value="1"/>
</dbReference>